<accession>A0A0G0MXJ1</accession>
<dbReference type="GO" id="GO:0046872">
    <property type="term" value="F:metal ion binding"/>
    <property type="evidence" value="ECO:0007669"/>
    <property type="project" value="UniProtKB-KW"/>
</dbReference>
<dbReference type="InterPro" id="IPR003607">
    <property type="entry name" value="HD/PDEase_dom"/>
</dbReference>
<dbReference type="Proteomes" id="UP000034022">
    <property type="component" value="Unassembled WGS sequence"/>
</dbReference>
<keyword evidence="5" id="KW-0479">Metal-binding</keyword>
<gene>
    <name evidence="10" type="ORF">US91_C0011G0016</name>
</gene>
<evidence type="ECO:0000256" key="4">
    <source>
        <dbReference type="ARBA" id="ARBA00022695"/>
    </source>
</evidence>
<dbReference type="PROSITE" id="PS51831">
    <property type="entry name" value="HD"/>
    <property type="match status" value="1"/>
</dbReference>
<proteinExistence type="inferred from homology"/>
<dbReference type="PATRIC" id="fig|1618638.3.peg.1145"/>
<comment type="caution">
    <text evidence="10">The sequence shown here is derived from an EMBL/GenBank/DDBJ whole genome shotgun (WGS) entry which is preliminary data.</text>
</comment>
<dbReference type="Pfam" id="PF12627">
    <property type="entry name" value="PolyA_pol_RNAbd"/>
    <property type="match status" value="1"/>
</dbReference>
<dbReference type="AlphaFoldDB" id="A0A0G0MXJ1"/>
<comment type="cofactor">
    <cofactor evidence="1">
        <name>Mg(2+)</name>
        <dbReference type="ChEBI" id="CHEBI:18420"/>
    </cofactor>
</comment>
<evidence type="ECO:0000256" key="7">
    <source>
        <dbReference type="ARBA" id="ARBA00022842"/>
    </source>
</evidence>
<keyword evidence="7" id="KW-0460">Magnesium</keyword>
<keyword evidence="4" id="KW-0548">Nucleotidyltransferase</keyword>
<keyword evidence="2 8" id="KW-0808">Transferase</keyword>
<evidence type="ECO:0000256" key="2">
    <source>
        <dbReference type="ARBA" id="ARBA00022679"/>
    </source>
</evidence>
<dbReference type="CDD" id="cd05398">
    <property type="entry name" value="NT_ClassII-CCAase"/>
    <property type="match status" value="1"/>
</dbReference>
<dbReference type="Pfam" id="PF01966">
    <property type="entry name" value="HD"/>
    <property type="match status" value="1"/>
</dbReference>
<evidence type="ECO:0000256" key="1">
    <source>
        <dbReference type="ARBA" id="ARBA00001946"/>
    </source>
</evidence>
<dbReference type="InterPro" id="IPR006674">
    <property type="entry name" value="HD_domain"/>
</dbReference>
<dbReference type="EMBL" id="LBUU01000011">
    <property type="protein sequence ID" value="KKQ69646.1"/>
    <property type="molecule type" value="Genomic_DNA"/>
</dbReference>
<dbReference type="Gene3D" id="3.30.460.10">
    <property type="entry name" value="Beta Polymerase, domain 2"/>
    <property type="match status" value="1"/>
</dbReference>
<evidence type="ECO:0000313" key="11">
    <source>
        <dbReference type="Proteomes" id="UP000034022"/>
    </source>
</evidence>
<dbReference type="NCBIfam" id="TIGR00277">
    <property type="entry name" value="HDIG"/>
    <property type="match status" value="1"/>
</dbReference>
<name>A0A0G0MXJ1_9BACT</name>
<dbReference type="GO" id="GO:0000049">
    <property type="term" value="F:tRNA binding"/>
    <property type="evidence" value="ECO:0007669"/>
    <property type="project" value="TreeGrafter"/>
</dbReference>
<reference evidence="10" key="1">
    <citation type="journal article" date="2015" name="Nature">
        <title>rRNA introns, odd ribosomes, and small enigmatic genomes across a large radiation of phyla.</title>
        <authorList>
            <person name="Brown C.T."/>
            <person name="Hug L.A."/>
            <person name="Thomas B.C."/>
            <person name="Sharon I."/>
            <person name="Castelle C.J."/>
            <person name="Singh A."/>
            <person name="Wilkins M.J."/>
            <person name="Williams K.H."/>
            <person name="Banfield J.F."/>
        </authorList>
    </citation>
    <scope>NUCLEOTIDE SEQUENCE [LARGE SCALE GENOMIC DNA]</scope>
</reference>
<keyword evidence="6" id="KW-0547">Nucleotide-binding</keyword>
<evidence type="ECO:0000259" key="9">
    <source>
        <dbReference type="PROSITE" id="PS51831"/>
    </source>
</evidence>
<organism evidence="10 11">
    <name type="scientific">Candidatus Falkowbacteria bacterium GW2011_GWE1_38_31</name>
    <dbReference type="NCBI Taxonomy" id="1618638"/>
    <lineage>
        <taxon>Bacteria</taxon>
        <taxon>Candidatus Falkowiibacteriota</taxon>
    </lineage>
</organism>
<dbReference type="InterPro" id="IPR002646">
    <property type="entry name" value="PolA_pol_head_dom"/>
</dbReference>
<feature type="domain" description="HD" evidence="9">
    <location>
        <begin position="250"/>
        <end position="369"/>
    </location>
</feature>
<evidence type="ECO:0000256" key="8">
    <source>
        <dbReference type="RuleBase" id="RU003953"/>
    </source>
</evidence>
<sequence length="487" mass="56033">MSIFYFIMNIPKEIKNIINKVKTAGFEIFVVGGSVRDLLLEKSDTGDWDLTTNAKPDEILKIFPEGKYENDFGTVLVPIKSDTDEVMFVVEITTYRSESGYSDRRHPDEVVFEEKLENDLSRRDFTVNAIAWDGEKGEIIDLFGGKKDIRKKVIRAVGEPVDRFKEDALRMMRAIRFACQLGFTLEEKTARGISKMAGSIKFIAKERIRDELVKILKSDKAYVGFMMLHDYKLLQYIIPELEQGVGMEQNHHHTYSVFEHLALALKNCPNKDWRVRFTALLHDIGKPKTRKVVDGVVTFYNHEYAGARMTEKILSRLKFSAADTEKIVNLVRNHMFYYNVGQVTESSVRRLISKVGKENLKDLIDLRIADRLGSGVPKAKPYKLRHLEYIMEKVQNDPVSVKMLKLNGDYMIANLGFAPGPKMGAVLDILLSEVLDDPARNTLDYLSQRALQLEQEDFNALREKAREAIGEKREEDDRKIKRNYYVK</sequence>
<dbReference type="Pfam" id="PF01743">
    <property type="entry name" value="PolyA_pol"/>
    <property type="match status" value="1"/>
</dbReference>
<dbReference type="GO" id="GO:0008033">
    <property type="term" value="P:tRNA processing"/>
    <property type="evidence" value="ECO:0007669"/>
    <property type="project" value="UniProtKB-KW"/>
</dbReference>
<dbReference type="CDD" id="cd00077">
    <property type="entry name" value="HDc"/>
    <property type="match status" value="1"/>
</dbReference>
<dbReference type="InterPro" id="IPR050264">
    <property type="entry name" value="Bact_CCA-adding_enz_type3_sf"/>
</dbReference>
<dbReference type="SUPFAM" id="SSF81301">
    <property type="entry name" value="Nucleotidyltransferase"/>
    <property type="match status" value="1"/>
</dbReference>
<keyword evidence="3" id="KW-0819">tRNA processing</keyword>
<dbReference type="InterPro" id="IPR032828">
    <property type="entry name" value="PolyA_RNA-bd"/>
</dbReference>
<keyword evidence="8" id="KW-0694">RNA-binding</keyword>
<protein>
    <recommendedName>
        <fullName evidence="9">HD domain-containing protein</fullName>
    </recommendedName>
</protein>
<evidence type="ECO:0000256" key="5">
    <source>
        <dbReference type="ARBA" id="ARBA00022723"/>
    </source>
</evidence>
<evidence type="ECO:0000256" key="3">
    <source>
        <dbReference type="ARBA" id="ARBA00022694"/>
    </source>
</evidence>
<dbReference type="GO" id="GO:0000166">
    <property type="term" value="F:nucleotide binding"/>
    <property type="evidence" value="ECO:0007669"/>
    <property type="project" value="UniProtKB-KW"/>
</dbReference>
<dbReference type="InterPro" id="IPR043519">
    <property type="entry name" value="NT_sf"/>
</dbReference>
<evidence type="ECO:0000256" key="6">
    <source>
        <dbReference type="ARBA" id="ARBA00022741"/>
    </source>
</evidence>
<dbReference type="SUPFAM" id="SSF81891">
    <property type="entry name" value="Poly A polymerase C-terminal region-like"/>
    <property type="match status" value="1"/>
</dbReference>
<evidence type="ECO:0000313" key="10">
    <source>
        <dbReference type="EMBL" id="KKQ69646.1"/>
    </source>
</evidence>
<dbReference type="PANTHER" id="PTHR46173:SF1">
    <property type="entry name" value="CCA TRNA NUCLEOTIDYLTRANSFERASE 1, MITOCHONDRIAL"/>
    <property type="match status" value="1"/>
</dbReference>
<dbReference type="InterPro" id="IPR006675">
    <property type="entry name" value="HDIG_dom"/>
</dbReference>
<comment type="similarity">
    <text evidence="8">Belongs to the tRNA nucleotidyltransferase/poly(A) polymerase family.</text>
</comment>
<dbReference type="PANTHER" id="PTHR46173">
    <property type="entry name" value="CCA TRNA NUCLEOTIDYLTRANSFERASE 1, MITOCHONDRIAL"/>
    <property type="match status" value="1"/>
</dbReference>
<dbReference type="GO" id="GO:0016779">
    <property type="term" value="F:nucleotidyltransferase activity"/>
    <property type="evidence" value="ECO:0007669"/>
    <property type="project" value="UniProtKB-KW"/>
</dbReference>
<dbReference type="Gene3D" id="1.10.3090.10">
    <property type="entry name" value="cca-adding enzyme, domain 2"/>
    <property type="match status" value="1"/>
</dbReference>